<keyword evidence="5" id="KW-0812">Transmembrane</keyword>
<dbReference type="Pfam" id="PF02321">
    <property type="entry name" value="OEP"/>
    <property type="match status" value="1"/>
</dbReference>
<evidence type="ECO:0000313" key="8">
    <source>
        <dbReference type="EMBL" id="GGB67069.1"/>
    </source>
</evidence>
<evidence type="ECO:0000256" key="3">
    <source>
        <dbReference type="ARBA" id="ARBA00022448"/>
    </source>
</evidence>
<dbReference type="Proteomes" id="UP000615760">
    <property type="component" value="Unassembled WGS sequence"/>
</dbReference>
<evidence type="ECO:0000256" key="5">
    <source>
        <dbReference type="ARBA" id="ARBA00022692"/>
    </source>
</evidence>
<dbReference type="PANTHER" id="PTHR30026:SF21">
    <property type="entry name" value="SLR1270 PROTEIN"/>
    <property type="match status" value="1"/>
</dbReference>
<dbReference type="EMBL" id="BMJE01000001">
    <property type="protein sequence ID" value="GGB67069.1"/>
    <property type="molecule type" value="Genomic_DNA"/>
</dbReference>
<keyword evidence="9" id="KW-1185">Reference proteome</keyword>
<dbReference type="PANTHER" id="PTHR30026">
    <property type="entry name" value="OUTER MEMBRANE PROTEIN TOLC"/>
    <property type="match status" value="1"/>
</dbReference>
<evidence type="ECO:0000256" key="1">
    <source>
        <dbReference type="ARBA" id="ARBA00004442"/>
    </source>
</evidence>
<evidence type="ECO:0000313" key="9">
    <source>
        <dbReference type="Proteomes" id="UP000615760"/>
    </source>
</evidence>
<reference evidence="9" key="1">
    <citation type="journal article" date="2019" name="Int. J. Syst. Evol. Microbiol.">
        <title>The Global Catalogue of Microorganisms (GCM) 10K type strain sequencing project: providing services to taxonomists for standard genome sequencing and annotation.</title>
        <authorList>
            <consortium name="The Broad Institute Genomics Platform"/>
            <consortium name="The Broad Institute Genome Sequencing Center for Infectious Disease"/>
            <person name="Wu L."/>
            <person name="Ma J."/>
        </authorList>
    </citation>
    <scope>NUCLEOTIDE SEQUENCE [LARGE SCALE GENOMIC DNA]</scope>
    <source>
        <strain evidence="9">CGMCC 1.15461</strain>
    </source>
</reference>
<comment type="similarity">
    <text evidence="2">Belongs to the outer membrane factor (OMF) (TC 1.B.17) family.</text>
</comment>
<evidence type="ECO:0000256" key="6">
    <source>
        <dbReference type="ARBA" id="ARBA00023136"/>
    </source>
</evidence>
<sequence length="474" mass="54309">MLEKKKNKIVQLILVSAFATLPSLMHSQEIQPEILSYTEYVGYVKKYHPQVKQANLEISKAEAKLMTARGAFDPKIEVDFDKKEFKDKEYYSLLNSSFKIPTWYGIEVKAGFDNSEGIYVNPQNTLPNSGLTSLGVSVPIGQGLIINQRMADIRTAKMLQKLSVAERQLRAVDVVYEASVAYFDWLKAYNESLLYKEYLEFAEKRYKGITRLIELGDKPAIDSIEAGIVVKNRKLNVEQAGLKLIKAKLQLSNYLWIEGVPVELEETIKPDADIKKTVQEALNITELNGGIADIDNHPKVISLQTKIDMLNIERKLNANLLLPKVDLSYYYLSEPSYIDNFRFEDHKFALNFSFPLFLRKERGYLKLTKLKIQDAELDLNLERVKLKNKVIASQNEITNIEKQIELTDSLVQDYTKMLDSEERLFSFGESSIFLINTRENKLVSSRISLIDLENKYLDSYAQLFKVIAATNIPE</sequence>
<dbReference type="InterPro" id="IPR003423">
    <property type="entry name" value="OMP_efflux"/>
</dbReference>
<keyword evidence="6" id="KW-0472">Membrane</keyword>
<dbReference type="InterPro" id="IPR051906">
    <property type="entry name" value="TolC-like"/>
</dbReference>
<keyword evidence="7" id="KW-0998">Cell outer membrane</keyword>
<comment type="caution">
    <text evidence="8">The sequence shown here is derived from an EMBL/GenBank/DDBJ whole genome shotgun (WGS) entry which is preliminary data.</text>
</comment>
<organism evidence="8 9">
    <name type="scientific">Flavobacterium suaedae</name>
    <dbReference type="NCBI Taxonomy" id="1767027"/>
    <lineage>
        <taxon>Bacteria</taxon>
        <taxon>Pseudomonadati</taxon>
        <taxon>Bacteroidota</taxon>
        <taxon>Flavobacteriia</taxon>
        <taxon>Flavobacteriales</taxon>
        <taxon>Flavobacteriaceae</taxon>
        <taxon>Flavobacterium</taxon>
    </lineage>
</organism>
<evidence type="ECO:0000256" key="4">
    <source>
        <dbReference type="ARBA" id="ARBA00022452"/>
    </source>
</evidence>
<keyword evidence="3" id="KW-0813">Transport</keyword>
<gene>
    <name evidence="8" type="ORF">GCM10007424_03850</name>
</gene>
<dbReference type="Gene3D" id="1.20.1600.10">
    <property type="entry name" value="Outer membrane efflux proteins (OEP)"/>
    <property type="match status" value="1"/>
</dbReference>
<protein>
    <submittedName>
        <fullName evidence="8">Transporter</fullName>
    </submittedName>
</protein>
<proteinExistence type="inferred from homology"/>
<comment type="subcellular location">
    <subcellularLocation>
        <location evidence="1">Cell outer membrane</location>
    </subcellularLocation>
</comment>
<keyword evidence="4" id="KW-1134">Transmembrane beta strand</keyword>
<evidence type="ECO:0000256" key="7">
    <source>
        <dbReference type="ARBA" id="ARBA00023237"/>
    </source>
</evidence>
<accession>A0ABQ1JIE2</accession>
<dbReference type="RefSeq" id="WP_188619536.1">
    <property type="nucleotide sequence ID" value="NZ_BMJE01000001.1"/>
</dbReference>
<name>A0ABQ1JIE2_9FLAO</name>
<dbReference type="SUPFAM" id="SSF56954">
    <property type="entry name" value="Outer membrane efflux proteins (OEP)"/>
    <property type="match status" value="1"/>
</dbReference>
<evidence type="ECO:0000256" key="2">
    <source>
        <dbReference type="ARBA" id="ARBA00007613"/>
    </source>
</evidence>